<dbReference type="Proteomes" id="UP001302059">
    <property type="component" value="Unassembled WGS sequence"/>
</dbReference>
<evidence type="ECO:0000313" key="2">
    <source>
        <dbReference type="EMBL" id="MDL2345023.1"/>
    </source>
</evidence>
<keyword evidence="1" id="KW-0812">Transmembrane</keyword>
<feature type="transmembrane region" description="Helical" evidence="1">
    <location>
        <begin position="30"/>
        <end position="48"/>
    </location>
</feature>
<proteinExistence type="predicted"/>
<evidence type="ECO:0000313" key="3">
    <source>
        <dbReference type="Proteomes" id="UP001302059"/>
    </source>
</evidence>
<keyword evidence="1" id="KW-1133">Transmembrane helix</keyword>
<protein>
    <submittedName>
        <fullName evidence="2">Uncharacterized protein</fullName>
    </submittedName>
</protein>
<dbReference type="RefSeq" id="WP_285524356.1">
    <property type="nucleotide sequence ID" value="NZ_JASNGB010000138.1"/>
</dbReference>
<keyword evidence="3" id="KW-1185">Reference proteome</keyword>
<evidence type="ECO:0000256" key="1">
    <source>
        <dbReference type="SAM" id="Phobius"/>
    </source>
</evidence>
<accession>A0ABT7JM60</accession>
<comment type="caution">
    <text evidence="2">The sequence shown here is derived from an EMBL/GenBank/DDBJ whole genome shotgun (WGS) entry which is preliminary data.</text>
</comment>
<dbReference type="EMBL" id="JASNGB010000138">
    <property type="protein sequence ID" value="MDL2345023.1"/>
    <property type="molecule type" value="Genomic_DNA"/>
</dbReference>
<name>A0ABT7JM60_9DEIO</name>
<feature type="transmembrane region" description="Helical" evidence="1">
    <location>
        <begin position="60"/>
        <end position="82"/>
    </location>
</feature>
<gene>
    <name evidence="2" type="ORF">QOL99_12800</name>
</gene>
<sequence length="164" mass="16859">MSLLGGVLGVLLTCAVVLGLLQLRPAPARVLGALGWPAWVVAGLWPLLTWESAPSELIDPLTVGFSNIFLIVGLLVGLVCALPRRRRWPGESRWVSWGVGLLAVLLLALGGAGLTALLGRGLPLEQRGAVASGIAAGLLLSLLPALAAAELAGRRERRAGAEGG</sequence>
<reference evidence="2 3" key="1">
    <citation type="submission" date="2023-05" db="EMBL/GenBank/DDBJ databases">
        <authorList>
            <person name="Gao F."/>
        </authorList>
    </citation>
    <scope>NUCLEOTIDE SEQUENCE [LARGE SCALE GENOMIC DNA]</scope>
    <source>
        <strain evidence="2 3">MIMF12</strain>
    </source>
</reference>
<organism evidence="2 3">
    <name type="scientific">Deinococcus rhizophilus</name>
    <dbReference type="NCBI Taxonomy" id="3049544"/>
    <lineage>
        <taxon>Bacteria</taxon>
        <taxon>Thermotogati</taxon>
        <taxon>Deinococcota</taxon>
        <taxon>Deinococci</taxon>
        <taxon>Deinococcales</taxon>
        <taxon>Deinococcaceae</taxon>
        <taxon>Deinococcus</taxon>
    </lineage>
</organism>
<feature type="transmembrane region" description="Helical" evidence="1">
    <location>
        <begin position="6"/>
        <end position="23"/>
    </location>
</feature>
<feature type="transmembrane region" description="Helical" evidence="1">
    <location>
        <begin position="94"/>
        <end position="117"/>
    </location>
</feature>
<feature type="transmembrane region" description="Helical" evidence="1">
    <location>
        <begin position="129"/>
        <end position="149"/>
    </location>
</feature>
<keyword evidence="1" id="KW-0472">Membrane</keyword>